<dbReference type="EMBL" id="BARV01008101">
    <property type="protein sequence ID" value="GAI16387.1"/>
    <property type="molecule type" value="Genomic_DNA"/>
</dbReference>
<proteinExistence type="predicted"/>
<evidence type="ECO:0000313" key="1">
    <source>
        <dbReference type="EMBL" id="GAI16387.1"/>
    </source>
</evidence>
<gene>
    <name evidence="1" type="ORF">S06H3_16382</name>
</gene>
<reference evidence="1" key="1">
    <citation type="journal article" date="2014" name="Front. Microbiol.">
        <title>High frequency of phylogenetically diverse reductive dehalogenase-homologous genes in deep subseafloor sedimentary metagenomes.</title>
        <authorList>
            <person name="Kawai M."/>
            <person name="Futagami T."/>
            <person name="Toyoda A."/>
            <person name="Takaki Y."/>
            <person name="Nishi S."/>
            <person name="Hori S."/>
            <person name="Arai W."/>
            <person name="Tsubouchi T."/>
            <person name="Morono Y."/>
            <person name="Uchiyama I."/>
            <person name="Ito T."/>
            <person name="Fujiyama A."/>
            <person name="Inagaki F."/>
            <person name="Takami H."/>
        </authorList>
    </citation>
    <scope>NUCLEOTIDE SEQUENCE</scope>
    <source>
        <strain evidence="1">Expedition CK06-06</strain>
    </source>
</reference>
<sequence>MLTDELKTYLLSGGASLVGFGNLWEIDLSVRDNFPFGITIGVGLNPKII</sequence>
<dbReference type="AlphaFoldDB" id="X1LAN8"/>
<protein>
    <submittedName>
        <fullName evidence="1">Uncharacterized protein</fullName>
    </submittedName>
</protein>
<organism evidence="1">
    <name type="scientific">marine sediment metagenome</name>
    <dbReference type="NCBI Taxonomy" id="412755"/>
    <lineage>
        <taxon>unclassified sequences</taxon>
        <taxon>metagenomes</taxon>
        <taxon>ecological metagenomes</taxon>
    </lineage>
</organism>
<accession>X1LAN8</accession>
<name>X1LAN8_9ZZZZ</name>
<comment type="caution">
    <text evidence="1">The sequence shown here is derived from an EMBL/GenBank/DDBJ whole genome shotgun (WGS) entry which is preliminary data.</text>
</comment>